<dbReference type="RefSeq" id="WP_345423728.1">
    <property type="nucleotide sequence ID" value="NZ_BAABGT010000079.1"/>
</dbReference>
<keyword evidence="6" id="KW-1185">Reference proteome</keyword>
<dbReference type="Pfam" id="PF07729">
    <property type="entry name" value="FCD"/>
    <property type="match status" value="1"/>
</dbReference>
<dbReference type="InterPro" id="IPR000524">
    <property type="entry name" value="Tscrpt_reg_HTH_GntR"/>
</dbReference>
<dbReference type="PANTHER" id="PTHR43537:SF24">
    <property type="entry name" value="GLUCONATE OPERON TRANSCRIPTIONAL REPRESSOR"/>
    <property type="match status" value="1"/>
</dbReference>
<dbReference type="InterPro" id="IPR008920">
    <property type="entry name" value="TF_FadR/GntR_C"/>
</dbReference>
<keyword evidence="1" id="KW-0805">Transcription regulation</keyword>
<dbReference type="Gene3D" id="1.20.120.530">
    <property type="entry name" value="GntR ligand-binding domain-like"/>
    <property type="match status" value="1"/>
</dbReference>
<organism evidence="5 6">
    <name type="scientific">Pseudonocardia xishanensis</name>
    <dbReference type="NCBI Taxonomy" id="630995"/>
    <lineage>
        <taxon>Bacteria</taxon>
        <taxon>Bacillati</taxon>
        <taxon>Actinomycetota</taxon>
        <taxon>Actinomycetes</taxon>
        <taxon>Pseudonocardiales</taxon>
        <taxon>Pseudonocardiaceae</taxon>
        <taxon>Pseudonocardia</taxon>
    </lineage>
</organism>
<dbReference type="Gene3D" id="1.10.10.10">
    <property type="entry name" value="Winged helix-like DNA-binding domain superfamily/Winged helix DNA-binding domain"/>
    <property type="match status" value="1"/>
</dbReference>
<proteinExistence type="predicted"/>
<evidence type="ECO:0000256" key="1">
    <source>
        <dbReference type="ARBA" id="ARBA00023015"/>
    </source>
</evidence>
<dbReference type="SMART" id="SM00345">
    <property type="entry name" value="HTH_GNTR"/>
    <property type="match status" value="1"/>
</dbReference>
<dbReference type="SUPFAM" id="SSF48008">
    <property type="entry name" value="GntR ligand-binding domain-like"/>
    <property type="match status" value="1"/>
</dbReference>
<dbReference type="PROSITE" id="PS50949">
    <property type="entry name" value="HTH_GNTR"/>
    <property type="match status" value="1"/>
</dbReference>
<evidence type="ECO:0000313" key="6">
    <source>
        <dbReference type="Proteomes" id="UP001501598"/>
    </source>
</evidence>
<name>A0ABP8RYL9_9PSEU</name>
<dbReference type="Proteomes" id="UP001501598">
    <property type="component" value="Unassembled WGS sequence"/>
</dbReference>
<accession>A0ABP8RYL9</accession>
<dbReference type="SUPFAM" id="SSF46785">
    <property type="entry name" value="Winged helix' DNA-binding domain"/>
    <property type="match status" value="1"/>
</dbReference>
<dbReference type="PANTHER" id="PTHR43537">
    <property type="entry name" value="TRANSCRIPTIONAL REGULATOR, GNTR FAMILY"/>
    <property type="match status" value="1"/>
</dbReference>
<evidence type="ECO:0000313" key="5">
    <source>
        <dbReference type="EMBL" id="GAA4554037.1"/>
    </source>
</evidence>
<keyword evidence="3" id="KW-0804">Transcription</keyword>
<dbReference type="EMBL" id="BAABGT010000079">
    <property type="protein sequence ID" value="GAA4554037.1"/>
    <property type="molecule type" value="Genomic_DNA"/>
</dbReference>
<evidence type="ECO:0000256" key="3">
    <source>
        <dbReference type="ARBA" id="ARBA00023163"/>
    </source>
</evidence>
<dbReference type="SMART" id="SM00895">
    <property type="entry name" value="FCD"/>
    <property type="match status" value="1"/>
</dbReference>
<dbReference type="CDD" id="cd07377">
    <property type="entry name" value="WHTH_GntR"/>
    <property type="match status" value="1"/>
</dbReference>
<dbReference type="InterPro" id="IPR011711">
    <property type="entry name" value="GntR_C"/>
</dbReference>
<evidence type="ECO:0000259" key="4">
    <source>
        <dbReference type="PROSITE" id="PS50949"/>
    </source>
</evidence>
<evidence type="ECO:0000256" key="2">
    <source>
        <dbReference type="ARBA" id="ARBA00023125"/>
    </source>
</evidence>
<dbReference type="InterPro" id="IPR036388">
    <property type="entry name" value="WH-like_DNA-bd_sf"/>
</dbReference>
<keyword evidence="2" id="KW-0238">DNA-binding</keyword>
<dbReference type="InterPro" id="IPR036390">
    <property type="entry name" value="WH_DNA-bd_sf"/>
</dbReference>
<dbReference type="Pfam" id="PF00392">
    <property type="entry name" value="GntR"/>
    <property type="match status" value="1"/>
</dbReference>
<reference evidence="6" key="1">
    <citation type="journal article" date="2019" name="Int. J. Syst. Evol. Microbiol.">
        <title>The Global Catalogue of Microorganisms (GCM) 10K type strain sequencing project: providing services to taxonomists for standard genome sequencing and annotation.</title>
        <authorList>
            <consortium name="The Broad Institute Genomics Platform"/>
            <consortium name="The Broad Institute Genome Sequencing Center for Infectious Disease"/>
            <person name="Wu L."/>
            <person name="Ma J."/>
        </authorList>
    </citation>
    <scope>NUCLEOTIDE SEQUENCE [LARGE SCALE GENOMIC DNA]</scope>
    <source>
        <strain evidence="6">JCM 17906</strain>
    </source>
</reference>
<feature type="domain" description="HTH gntR-type" evidence="4">
    <location>
        <begin position="28"/>
        <end position="95"/>
    </location>
</feature>
<comment type="caution">
    <text evidence="5">The sequence shown here is derived from an EMBL/GenBank/DDBJ whole genome shotgun (WGS) entry which is preliminary data.</text>
</comment>
<gene>
    <name evidence="5" type="ORF">GCM10023175_51250</name>
</gene>
<protein>
    <submittedName>
        <fullName evidence="5">GntR family transcriptional regulator</fullName>
    </submittedName>
</protein>
<sequence>MSPQETPRSRPYRPSRPPSAFARRLVRGTGTDGVVDELRGVILSGEATPGMPIPLDEIAQVLGISPIPVREALKTLVGEGLVDHRPRGGYTVARITMAELAELYVVRGVLEQAALAAALPLATPADHEEARAAHEALGRALEEGDVPGYHRASRRFHLALVAPARMRRLQGMLESAWNVTEPYRPMSQLSDEGRAGLHADHAGMLAAFEAGDAAALLTEATEHHEQLRRAVAALPGDPALFADP</sequence>